<dbReference type="PROSITE" id="PS00800">
    <property type="entry name" value="PECTINESTERASE_1"/>
    <property type="match status" value="1"/>
</dbReference>
<dbReference type="GO" id="GO:0045490">
    <property type="term" value="P:pectin catabolic process"/>
    <property type="evidence" value="ECO:0007669"/>
    <property type="project" value="UniProtKB-UniRule"/>
</dbReference>
<dbReference type="Gene3D" id="2.160.20.10">
    <property type="entry name" value="Single-stranded right-handed beta-helix, Pectin lyase-like"/>
    <property type="match status" value="1"/>
</dbReference>
<dbReference type="PANTHER" id="PTHR31321:SF57">
    <property type="entry name" value="PECTINESTERASE 53-RELATED"/>
    <property type="match status" value="1"/>
</dbReference>
<evidence type="ECO:0000256" key="5">
    <source>
        <dbReference type="RuleBase" id="RU000589"/>
    </source>
</evidence>
<organism evidence="7 8">
    <name type="scientific">Zunongwangia mangrovi</name>
    <dbReference type="NCBI Taxonomy" id="1334022"/>
    <lineage>
        <taxon>Bacteria</taxon>
        <taxon>Pseudomonadati</taxon>
        <taxon>Bacteroidota</taxon>
        <taxon>Flavobacteriia</taxon>
        <taxon>Flavobacteriales</taxon>
        <taxon>Flavobacteriaceae</taxon>
        <taxon>Zunongwangia</taxon>
    </lineage>
</organism>
<gene>
    <name evidence="7" type="ORF">SAMN04487907_104259</name>
</gene>
<comment type="similarity">
    <text evidence="1">Belongs to the pectinesterase family.</text>
</comment>
<dbReference type="InterPro" id="IPR012334">
    <property type="entry name" value="Pectin_lyas_fold"/>
</dbReference>
<keyword evidence="3 5" id="KW-0063">Aspartyl esterase</keyword>
<evidence type="ECO:0000256" key="1">
    <source>
        <dbReference type="ARBA" id="ARBA00008891"/>
    </source>
</evidence>
<dbReference type="OrthoDB" id="9804686at2"/>
<keyword evidence="2 5" id="KW-0378">Hydrolase</keyword>
<comment type="catalytic activity">
    <reaction evidence="5">
        <text>[(1-&gt;4)-alpha-D-galacturonosyl methyl ester](n) + n H2O = [(1-&gt;4)-alpha-D-galacturonosyl](n) + n methanol + n H(+)</text>
        <dbReference type="Rhea" id="RHEA:22380"/>
        <dbReference type="Rhea" id="RHEA-COMP:14570"/>
        <dbReference type="Rhea" id="RHEA-COMP:14573"/>
        <dbReference type="ChEBI" id="CHEBI:15377"/>
        <dbReference type="ChEBI" id="CHEBI:15378"/>
        <dbReference type="ChEBI" id="CHEBI:17790"/>
        <dbReference type="ChEBI" id="CHEBI:140522"/>
        <dbReference type="ChEBI" id="CHEBI:140523"/>
        <dbReference type="EC" id="3.1.1.11"/>
    </reaction>
</comment>
<dbReference type="PROSITE" id="PS00503">
    <property type="entry name" value="PECTINESTERASE_2"/>
    <property type="match status" value="1"/>
</dbReference>
<dbReference type="GO" id="GO:0030599">
    <property type="term" value="F:pectinesterase activity"/>
    <property type="evidence" value="ECO:0007669"/>
    <property type="project" value="UniProtKB-UniRule"/>
</dbReference>
<reference evidence="8" key="1">
    <citation type="submission" date="2016-10" db="EMBL/GenBank/DDBJ databases">
        <authorList>
            <person name="Varghese N."/>
            <person name="Submissions S."/>
        </authorList>
    </citation>
    <scope>NUCLEOTIDE SEQUENCE [LARGE SCALE GENOMIC DNA]</scope>
    <source>
        <strain evidence="8">DSM 24499</strain>
    </source>
</reference>
<protein>
    <recommendedName>
        <fullName evidence="5">Pectinesterase</fullName>
        <ecNumber evidence="5">3.1.1.11</ecNumber>
    </recommendedName>
</protein>
<dbReference type="EC" id="3.1.1.11" evidence="5"/>
<dbReference type="EMBL" id="FOKV01000004">
    <property type="protein sequence ID" value="SFC46283.1"/>
    <property type="molecule type" value="Genomic_DNA"/>
</dbReference>
<dbReference type="RefSeq" id="WP_092542827.1">
    <property type="nucleotide sequence ID" value="NZ_FOKV01000004.1"/>
</dbReference>
<feature type="active site" evidence="4">
    <location>
        <position position="183"/>
    </location>
</feature>
<evidence type="ECO:0000256" key="4">
    <source>
        <dbReference type="PROSITE-ProRule" id="PRU10040"/>
    </source>
</evidence>
<proteinExistence type="inferred from homology"/>
<evidence type="ECO:0000259" key="6">
    <source>
        <dbReference type="Pfam" id="PF01095"/>
    </source>
</evidence>
<accession>A0A1I1JK37</accession>
<evidence type="ECO:0000313" key="8">
    <source>
        <dbReference type="Proteomes" id="UP000199438"/>
    </source>
</evidence>
<dbReference type="AlphaFoldDB" id="A0A1I1JK37"/>
<dbReference type="SUPFAM" id="SSF51126">
    <property type="entry name" value="Pectin lyase-like"/>
    <property type="match status" value="1"/>
</dbReference>
<sequence length="328" mass="37113">MILRLFKIWILFFAVQIASAQEPYLKITVAKDGSGDFETIQEAVNSTRDLGPGEVEIFIKNGVYNEKIIIPTWKHQLSLIGESQKGTIIQGNDYSGKIDKVTGEKLNTFASFTVLVQGDDIHFRNLTIQNTWCESGQAVALHVEGDRFIAENCNLLGCQDTLYTATEGSRQYYKNCYIEGTTDFIFGQATCVFEECTIKSLANSYVTAAATPANQEFGYVFFDCELIAKEGVDKVYLGRPWRSYAKTVFINSTLGEHIVEKGWDPWTGDKMFPQKDKTTYYAEYQSKGKGAYPKTRVDWSHQLTEAEVKKYTIKNIFSGNQNDWNPNN</sequence>
<dbReference type="InterPro" id="IPR000070">
    <property type="entry name" value="Pectinesterase_cat"/>
</dbReference>
<dbReference type="Pfam" id="PF01095">
    <property type="entry name" value="Pectinesterase"/>
    <property type="match status" value="1"/>
</dbReference>
<evidence type="ECO:0000256" key="2">
    <source>
        <dbReference type="ARBA" id="ARBA00022801"/>
    </source>
</evidence>
<feature type="domain" description="Pectinesterase catalytic" evidence="6">
    <location>
        <begin position="27"/>
        <end position="319"/>
    </location>
</feature>
<dbReference type="PANTHER" id="PTHR31321">
    <property type="entry name" value="ACYL-COA THIOESTER HYDROLASE YBHC-RELATED"/>
    <property type="match status" value="1"/>
</dbReference>
<evidence type="ECO:0000313" key="7">
    <source>
        <dbReference type="EMBL" id="SFC46283.1"/>
    </source>
</evidence>
<dbReference type="Proteomes" id="UP000199438">
    <property type="component" value="Unassembled WGS sequence"/>
</dbReference>
<dbReference type="GO" id="GO:0009279">
    <property type="term" value="C:cell outer membrane"/>
    <property type="evidence" value="ECO:0007669"/>
    <property type="project" value="TreeGrafter"/>
</dbReference>
<dbReference type="InterPro" id="IPR033131">
    <property type="entry name" value="Pectinesterase_Asp_AS"/>
</dbReference>
<evidence type="ECO:0000256" key="3">
    <source>
        <dbReference type="ARBA" id="ARBA00023085"/>
    </source>
</evidence>
<dbReference type="InterPro" id="IPR018040">
    <property type="entry name" value="Pectinesterase_Tyr_AS"/>
</dbReference>
<keyword evidence="8" id="KW-1185">Reference proteome</keyword>
<dbReference type="STRING" id="1334022.SAMN04487907_104259"/>
<dbReference type="GO" id="GO:0042545">
    <property type="term" value="P:cell wall modification"/>
    <property type="evidence" value="ECO:0007669"/>
    <property type="project" value="UniProtKB-UniRule"/>
</dbReference>
<dbReference type="UniPathway" id="UPA00545">
    <property type="reaction ID" value="UER00823"/>
</dbReference>
<name>A0A1I1JK37_9FLAO</name>
<comment type="pathway">
    <text evidence="5">Glycan metabolism; pectin degradation; 2-dehydro-3-deoxy-D-gluconate from pectin: step 1/5.</text>
</comment>
<dbReference type="InterPro" id="IPR011050">
    <property type="entry name" value="Pectin_lyase_fold/virulence"/>
</dbReference>